<reference evidence="2" key="1">
    <citation type="submission" date="2020-05" db="EMBL/GenBank/DDBJ databases">
        <title>Classification of alakaliphilic streptomycetes isolated from an alkaline soil next to Lonar Crater, India and a proposal for the recognition of Streptomyces alkaliterrae sp. nov.</title>
        <authorList>
            <person name="Golinska P."/>
        </authorList>
    </citation>
    <scope>NUCLEOTIDE SEQUENCE [LARGE SCALE GENOMIC DNA]</scope>
    <source>
        <strain evidence="2">OF3</strain>
    </source>
</reference>
<accession>A0A7W3WGF0</accession>
<protein>
    <submittedName>
        <fullName evidence="1">Uncharacterized protein</fullName>
    </submittedName>
</protein>
<dbReference type="RefSeq" id="WP_181353196.1">
    <property type="nucleotide sequence ID" value="NZ_JABJWZ010000003.1"/>
</dbReference>
<evidence type="ECO:0000313" key="1">
    <source>
        <dbReference type="EMBL" id="MBB1251913.1"/>
    </source>
</evidence>
<evidence type="ECO:0000313" key="2">
    <source>
        <dbReference type="Proteomes" id="UP000525686"/>
    </source>
</evidence>
<dbReference type="EMBL" id="JABJWZ010000003">
    <property type="protein sequence ID" value="MBB1251913.1"/>
    <property type="molecule type" value="Genomic_DNA"/>
</dbReference>
<dbReference type="AlphaFoldDB" id="A0A7W3WGF0"/>
<gene>
    <name evidence="1" type="ORF">H3146_00825</name>
</gene>
<dbReference type="Proteomes" id="UP000525686">
    <property type="component" value="Unassembled WGS sequence"/>
</dbReference>
<proteinExistence type="predicted"/>
<comment type="caution">
    <text evidence="1">The sequence shown here is derived from an EMBL/GenBank/DDBJ whole genome shotgun (WGS) entry which is preliminary data.</text>
</comment>
<sequence>MHGNELRKARLHGAVVDRLLHATSLAPDCDSRASALPLLARAAGELRDQPLSDRAMRETDQLLDEAEHTSLFNRARCTRSACAGSATGRITAAIHLTEQGSSVPTTTVAPQWRVIELVTVSHVRLLAADAAGAVDSLRLALHEAVPQRLPHQLQRIMRAAGNRLPELPRVS</sequence>
<name>A0A7W3WGF0_9ACTN</name>
<organism evidence="1 2">
    <name type="scientific">Streptomyces alkaliterrae</name>
    <dbReference type="NCBI Taxonomy" id="2213162"/>
    <lineage>
        <taxon>Bacteria</taxon>
        <taxon>Bacillati</taxon>
        <taxon>Actinomycetota</taxon>
        <taxon>Actinomycetes</taxon>
        <taxon>Kitasatosporales</taxon>
        <taxon>Streptomycetaceae</taxon>
        <taxon>Streptomyces</taxon>
    </lineage>
</organism>